<keyword evidence="8" id="KW-1185">Reference proteome</keyword>
<gene>
    <name evidence="7" type="ORF">J3Q64DRAFT_1646199</name>
</gene>
<dbReference type="Gene3D" id="3.40.50.12650">
    <property type="match status" value="1"/>
</dbReference>
<dbReference type="CDD" id="cd16273">
    <property type="entry name" value="SNM1A-1C-like_MBL-fold"/>
    <property type="match status" value="1"/>
</dbReference>
<comment type="similarity">
    <text evidence="2">Belongs to the DNA repair metallo-beta-lactamase (DRMBL) family.</text>
</comment>
<evidence type="ECO:0000256" key="3">
    <source>
        <dbReference type="ARBA" id="ARBA00022763"/>
    </source>
</evidence>
<comment type="caution">
    <text evidence="7">The sequence shown here is derived from an EMBL/GenBank/DDBJ whole genome shotgun (WGS) entry which is preliminary data.</text>
</comment>
<evidence type="ECO:0000259" key="6">
    <source>
        <dbReference type="SMART" id="SM00849"/>
    </source>
</evidence>
<dbReference type="PANTHER" id="PTHR23240">
    <property type="entry name" value="DNA CROSS-LINK REPAIR PROTEIN PSO2/SNM1-RELATED"/>
    <property type="match status" value="1"/>
</dbReference>
<protein>
    <submittedName>
        <fullName evidence="7">DNA repair metallo-beta-lactamase-domain-containing protein</fullName>
    </submittedName>
</protein>
<name>A0ABR3ANU9_PHYBL</name>
<sequence length="421" mass="48373">MDERYCLFILRLKWSCIHIKVFNSISISDTPYLVDAFSFGKVNGCEGYFLTHYHADHYMGLTKSWAHGPIYCSKVTANLVKMKLKVDPSYIVVIPMDVPFVVDKDTTVVLVDANHCPGSVLFLFTIKKKGRTLRHLHTGDFRANPRMCLHPHIRQPDNPPIDCLYLDTTYMAPNHIFPAQQECINVVSDLVEEHVKLEKHGAPLTKLDMWLSFTKKQDNKKLLIVVGTYTIGKERIFYDIAKRINSKIYVTSEKKRIILCQENPELETLLTRDQHEAQVHVIPLGHIKQEHLKPYLASLEPHFTSLIAIRPTGWSFYPPAAILTKDLSLESLFKQPFAEPKIKINTGPEKVKIYSVPYSEHSSFRELAAFVGSLEIRTIIPTVNVSSLESRNHMESIYGPWQVERAKKPIRVVPYRALDHW</sequence>
<dbReference type="Pfam" id="PF07522">
    <property type="entry name" value="DRMBL"/>
    <property type="match status" value="1"/>
</dbReference>
<comment type="subcellular location">
    <subcellularLocation>
        <location evidence="1">Nucleus</location>
    </subcellularLocation>
</comment>
<dbReference type="Proteomes" id="UP001448207">
    <property type="component" value="Unassembled WGS sequence"/>
</dbReference>
<evidence type="ECO:0000313" key="8">
    <source>
        <dbReference type="Proteomes" id="UP001448207"/>
    </source>
</evidence>
<keyword evidence="3" id="KW-0227">DNA damage</keyword>
<evidence type="ECO:0000256" key="1">
    <source>
        <dbReference type="ARBA" id="ARBA00004123"/>
    </source>
</evidence>
<feature type="domain" description="Metallo-beta-lactamase" evidence="6">
    <location>
        <begin position="21"/>
        <end position="194"/>
    </location>
</feature>
<organism evidence="7 8">
    <name type="scientific">Phycomyces blakesleeanus</name>
    <dbReference type="NCBI Taxonomy" id="4837"/>
    <lineage>
        <taxon>Eukaryota</taxon>
        <taxon>Fungi</taxon>
        <taxon>Fungi incertae sedis</taxon>
        <taxon>Mucoromycota</taxon>
        <taxon>Mucoromycotina</taxon>
        <taxon>Mucoromycetes</taxon>
        <taxon>Mucorales</taxon>
        <taxon>Phycomycetaceae</taxon>
        <taxon>Phycomyces</taxon>
    </lineage>
</organism>
<dbReference type="EMBL" id="JBCLYO010000026">
    <property type="protein sequence ID" value="KAL0077914.1"/>
    <property type="molecule type" value="Genomic_DNA"/>
</dbReference>
<proteinExistence type="inferred from homology"/>
<evidence type="ECO:0000313" key="7">
    <source>
        <dbReference type="EMBL" id="KAL0077914.1"/>
    </source>
</evidence>
<accession>A0ABR3ANU9</accession>
<dbReference type="InterPro" id="IPR011084">
    <property type="entry name" value="DRMBL"/>
</dbReference>
<reference evidence="7 8" key="1">
    <citation type="submission" date="2024-04" db="EMBL/GenBank/DDBJ databases">
        <title>Symmetric and asymmetric DNA N6-adenine methylation regulates different biological responses in Mucorales.</title>
        <authorList>
            <consortium name="Lawrence Berkeley National Laboratory"/>
            <person name="Lax C."/>
            <person name="Mondo S.J."/>
            <person name="Osorio-Concepcion M."/>
            <person name="Muszewska A."/>
            <person name="Corrochano-Luque M."/>
            <person name="Gutierrez G."/>
            <person name="Riley R."/>
            <person name="Lipzen A."/>
            <person name="Guo J."/>
            <person name="Hundley H."/>
            <person name="Amirebrahimi M."/>
            <person name="Ng V."/>
            <person name="Lorenzo-Gutierrez D."/>
            <person name="Binder U."/>
            <person name="Yang J."/>
            <person name="Song Y."/>
            <person name="Canovas D."/>
            <person name="Navarro E."/>
            <person name="Freitag M."/>
            <person name="Gabaldon T."/>
            <person name="Grigoriev I.V."/>
            <person name="Corrochano L.M."/>
            <person name="Nicolas F.E."/>
            <person name="Garre V."/>
        </authorList>
    </citation>
    <scope>NUCLEOTIDE SEQUENCE [LARGE SCALE GENOMIC DNA]</scope>
    <source>
        <strain evidence="7 8">L51</strain>
    </source>
</reference>
<dbReference type="Gene3D" id="3.60.15.10">
    <property type="entry name" value="Ribonuclease Z/Hydroxyacylglutathione hydrolase-like"/>
    <property type="match status" value="1"/>
</dbReference>
<dbReference type="SMART" id="SM00849">
    <property type="entry name" value="Lactamase_B"/>
    <property type="match status" value="1"/>
</dbReference>
<dbReference type="InterPro" id="IPR001279">
    <property type="entry name" value="Metallo-B-lactamas"/>
</dbReference>
<dbReference type="InterPro" id="IPR036866">
    <property type="entry name" value="RibonucZ/Hydroxyglut_hydro"/>
</dbReference>
<evidence type="ECO:0000256" key="5">
    <source>
        <dbReference type="ARBA" id="ARBA00023242"/>
    </source>
</evidence>
<evidence type="ECO:0000256" key="4">
    <source>
        <dbReference type="ARBA" id="ARBA00023204"/>
    </source>
</evidence>
<evidence type="ECO:0000256" key="2">
    <source>
        <dbReference type="ARBA" id="ARBA00010304"/>
    </source>
</evidence>
<keyword evidence="5" id="KW-0539">Nucleus</keyword>
<dbReference type="SUPFAM" id="SSF56281">
    <property type="entry name" value="Metallo-hydrolase/oxidoreductase"/>
    <property type="match status" value="1"/>
</dbReference>
<keyword evidence="4" id="KW-0234">DNA repair</keyword>
<dbReference type="PANTHER" id="PTHR23240:SF6">
    <property type="entry name" value="DNA CROSS-LINK REPAIR 1A PROTEIN"/>
    <property type="match status" value="1"/>
</dbReference>